<dbReference type="SUPFAM" id="SSF46785">
    <property type="entry name" value="Winged helix' DNA-binding domain"/>
    <property type="match status" value="2"/>
</dbReference>
<dbReference type="InterPro" id="IPR036390">
    <property type="entry name" value="WH_DNA-bd_sf"/>
</dbReference>
<dbReference type="OrthoDB" id="28610at2157"/>
<organism evidence="2 3">
    <name type="scientific">Haloquadratum walsbyi (strain DSM 16854 / JCM 12705 / C23)</name>
    <dbReference type="NCBI Taxonomy" id="768065"/>
    <lineage>
        <taxon>Archaea</taxon>
        <taxon>Methanobacteriati</taxon>
        <taxon>Methanobacteriota</taxon>
        <taxon>Stenosarchaea group</taxon>
        <taxon>Halobacteria</taxon>
        <taxon>Halobacteriales</taxon>
        <taxon>Haloferacaceae</taxon>
        <taxon>Haloquadratum</taxon>
    </lineage>
</organism>
<dbReference type="Proteomes" id="UP000007954">
    <property type="component" value="Chromosome"/>
</dbReference>
<evidence type="ECO:0000313" key="3">
    <source>
        <dbReference type="Proteomes" id="UP000007954"/>
    </source>
</evidence>
<reference evidence="2 3" key="1">
    <citation type="journal article" date="2011" name="PLoS ONE">
        <title>Haloquadratum walsbyi: limited diversity in a global pond.</title>
        <authorList>
            <person name="Dyall-Smith M."/>
            <person name="Pfeiffer F."/>
            <person name="Klee K."/>
            <person name="Palm P."/>
            <person name="Gross K."/>
            <person name="Schuster S.C."/>
            <person name="Rampp M."/>
            <person name="Oesterhelt D."/>
        </authorList>
    </citation>
    <scope>NUCLEOTIDE SEQUENCE [LARGE SCALE GENOMIC DNA]</scope>
    <source>
        <strain evidence="3">DSM 16854 / JCM 12705 / C23</strain>
    </source>
</reference>
<dbReference type="Pfam" id="PF24266">
    <property type="entry name" value="HTH_HVO_0163_N"/>
    <property type="match status" value="1"/>
</dbReference>
<dbReference type="RefSeq" id="WP_014556278.1">
    <property type="nucleotide sequence ID" value="NC_017459.1"/>
</dbReference>
<name>G0LLC9_HALWC</name>
<accession>G0LLC9</accession>
<dbReference type="KEGG" id="hwc:Hqrw_2935"/>
<evidence type="ECO:0000313" key="2">
    <source>
        <dbReference type="EMBL" id="CCC40735.1"/>
    </source>
</evidence>
<dbReference type="InterPro" id="IPR056504">
    <property type="entry name" value="HTH_HVO_0163_N"/>
</dbReference>
<dbReference type="GeneID" id="12447707"/>
<dbReference type="InterPro" id="IPR036388">
    <property type="entry name" value="WH-like_DNA-bd_sf"/>
</dbReference>
<dbReference type="EMBL" id="FR746099">
    <property type="protein sequence ID" value="CCC40735.1"/>
    <property type="molecule type" value="Genomic_DNA"/>
</dbReference>
<dbReference type="PANTHER" id="PTHR36216">
    <property type="entry name" value="TRANSCRIPTIONAL REGULATOR, TRMB"/>
    <property type="match status" value="1"/>
</dbReference>
<gene>
    <name evidence="2" type="primary">arsR3</name>
    <name evidence="2" type="ordered locus">Hqrw_2935</name>
</gene>
<dbReference type="PANTHER" id="PTHR36216:SF1">
    <property type="entry name" value="HTH ARSR-TYPE DOMAIN-CONTAINING PROTEIN"/>
    <property type="match status" value="1"/>
</dbReference>
<dbReference type="CDD" id="cd00090">
    <property type="entry name" value="HTH_ARSR"/>
    <property type="match status" value="1"/>
</dbReference>
<dbReference type="InterPro" id="IPR011991">
    <property type="entry name" value="ArsR-like_HTH"/>
</dbReference>
<dbReference type="HOGENOM" id="CLU_109676_1_0_2"/>
<protein>
    <submittedName>
        <fullName evidence="2">ArsR family transcription regulator</fullName>
    </submittedName>
</protein>
<evidence type="ECO:0000259" key="1">
    <source>
        <dbReference type="Pfam" id="PF24266"/>
    </source>
</evidence>
<dbReference type="Pfam" id="PF13412">
    <property type="entry name" value="HTH_24"/>
    <property type="match status" value="1"/>
</dbReference>
<dbReference type="AlphaFoldDB" id="G0LLC9"/>
<feature type="domain" description="HVO-0163 N-terminal HTH" evidence="1">
    <location>
        <begin position="2"/>
        <end position="67"/>
    </location>
</feature>
<sequence length="177" mass="20521">MTTRERIQAAIRAEPGIHFNELGRRLTLANGQIQYHVRRLERADEVDQEIYAGRTHYYDRDFDPELRRDVAVLRRETARDILSYLRDNGSSPPAEIAQRLGIARSTVEYHLDRLCDCELITKCYGTGSAVTVRISNHETVRELLGVVEPTFPERMTDRFTRLFDDVLHGWSADMDNK</sequence>
<dbReference type="Gene3D" id="1.10.10.10">
    <property type="entry name" value="Winged helix-like DNA-binding domain superfamily/Winged helix DNA-binding domain"/>
    <property type="match status" value="2"/>
</dbReference>
<proteinExistence type="predicted"/>